<feature type="transmembrane region" description="Helical" evidence="6">
    <location>
        <begin position="230"/>
        <end position="258"/>
    </location>
</feature>
<dbReference type="PANTHER" id="PTHR23510:SF3">
    <property type="entry name" value="MAJOR FACILITATOR SUPERFAMILY DOMAIN-CONTAINING PROTEIN 8"/>
    <property type="match status" value="1"/>
</dbReference>
<feature type="transmembrane region" description="Helical" evidence="6">
    <location>
        <begin position="270"/>
        <end position="291"/>
    </location>
</feature>
<dbReference type="OrthoDB" id="2549326at2759"/>
<keyword evidence="3 6" id="KW-0812">Transmembrane</keyword>
<accession>C5DKA5</accession>
<evidence type="ECO:0000256" key="1">
    <source>
        <dbReference type="ARBA" id="ARBA00004127"/>
    </source>
</evidence>
<dbReference type="InParanoid" id="C5DKA5"/>
<keyword evidence="5 6" id="KW-0472">Membrane</keyword>
<evidence type="ECO:0000256" key="4">
    <source>
        <dbReference type="ARBA" id="ARBA00022989"/>
    </source>
</evidence>
<keyword evidence="8" id="KW-1185">Reference proteome</keyword>
<dbReference type="SUPFAM" id="SSF103473">
    <property type="entry name" value="MFS general substrate transporter"/>
    <property type="match status" value="1"/>
</dbReference>
<feature type="transmembrane region" description="Helical" evidence="6">
    <location>
        <begin position="182"/>
        <end position="200"/>
    </location>
</feature>
<evidence type="ECO:0000256" key="6">
    <source>
        <dbReference type="SAM" id="Phobius"/>
    </source>
</evidence>
<feature type="transmembrane region" description="Helical" evidence="6">
    <location>
        <begin position="149"/>
        <end position="170"/>
    </location>
</feature>
<dbReference type="InterPro" id="IPR036259">
    <property type="entry name" value="MFS_trans_sf"/>
</dbReference>
<feature type="transmembrane region" description="Helical" evidence="6">
    <location>
        <begin position="369"/>
        <end position="393"/>
    </location>
</feature>
<gene>
    <name evidence="7" type="ordered locus">KLTH0F03036g</name>
</gene>
<dbReference type="OMA" id="QAFMIGA"/>
<feature type="transmembrane region" description="Helical" evidence="6">
    <location>
        <begin position="14"/>
        <end position="37"/>
    </location>
</feature>
<proteinExistence type="predicted"/>
<dbReference type="HOGENOM" id="CLU_047735_0_0_1"/>
<evidence type="ECO:0000256" key="5">
    <source>
        <dbReference type="ARBA" id="ARBA00023136"/>
    </source>
</evidence>
<keyword evidence="4 6" id="KW-1133">Transmembrane helix</keyword>
<evidence type="ECO:0000256" key="2">
    <source>
        <dbReference type="ARBA" id="ARBA00022448"/>
    </source>
</evidence>
<dbReference type="KEGG" id="lth:KLTH0F03036g"/>
<dbReference type="RefSeq" id="XP_002554343.1">
    <property type="nucleotide sequence ID" value="XM_002554297.1"/>
</dbReference>
<dbReference type="PANTHER" id="PTHR23510">
    <property type="entry name" value="INNER MEMBRANE TRANSPORT PROTEIN YAJR"/>
    <property type="match status" value="1"/>
</dbReference>
<dbReference type="InterPro" id="IPR011701">
    <property type="entry name" value="MFS"/>
</dbReference>
<feature type="transmembrane region" description="Helical" evidence="6">
    <location>
        <begin position="49"/>
        <end position="68"/>
    </location>
</feature>
<evidence type="ECO:0000256" key="3">
    <source>
        <dbReference type="ARBA" id="ARBA00022692"/>
    </source>
</evidence>
<dbReference type="GeneID" id="8292535"/>
<dbReference type="Gene3D" id="1.20.1250.20">
    <property type="entry name" value="MFS general substrate transporter like domains"/>
    <property type="match status" value="1"/>
</dbReference>
<dbReference type="GO" id="GO:0022857">
    <property type="term" value="F:transmembrane transporter activity"/>
    <property type="evidence" value="ECO:0007669"/>
    <property type="project" value="InterPro"/>
</dbReference>
<protein>
    <submittedName>
        <fullName evidence="7">KLTH0F03036p</fullName>
    </submittedName>
</protein>
<sequence>MANQKNQSSLLRKLAVSLIAIQFSLDSCVYLSNVIQYIQTLESKNPEHYLSVLQAVSAAVQVASSFFIGNIAEWVGSIKWIIIILYFLSFAGNFLYSCGGAISLNTLLGGRIVCGTASASAAIVYSYITSVAQERNAIFELLTSYRTSAGIFMALGQLVAILFALCDFKVGNYRITSYNAPTFASSFMILIVGVFLAVLLEDPKIAKSDGKKGSLLGAWRQFFDAPARKVFACLILLWTMFLSTLIVSEVLYFMPVFLTLQVHWKTEYEGAAFMVAAFLGVAGSFLAPNLVKMMSERESSENSLLKKGRSSEDTKVMIPIEQLRADVFYRNQVLLSIFALLIFLAGQALIIAASEALSHNALPPTNSGILFVAGLSIVMVGYNCLGSSIPAIFSTHIDPKLKVRLMPCIGAISGIGKLVAPIVFGALYKTCLGLPIGVGLGMILVGISIPPLIWLLMKKY</sequence>
<feature type="transmembrane region" description="Helical" evidence="6">
    <location>
        <begin position="405"/>
        <end position="428"/>
    </location>
</feature>
<feature type="transmembrane region" description="Helical" evidence="6">
    <location>
        <begin position="108"/>
        <end position="128"/>
    </location>
</feature>
<evidence type="ECO:0000313" key="8">
    <source>
        <dbReference type="Proteomes" id="UP000002036"/>
    </source>
</evidence>
<feature type="transmembrane region" description="Helical" evidence="6">
    <location>
        <begin position="434"/>
        <end position="457"/>
    </location>
</feature>
<keyword evidence="2" id="KW-0813">Transport</keyword>
<feature type="transmembrane region" description="Helical" evidence="6">
    <location>
        <begin position="333"/>
        <end position="357"/>
    </location>
</feature>
<organism evidence="7 8">
    <name type="scientific">Lachancea thermotolerans (strain ATCC 56472 / CBS 6340 / NRRL Y-8284)</name>
    <name type="common">Yeast</name>
    <name type="synonym">Kluyveromyces thermotolerans</name>
    <dbReference type="NCBI Taxonomy" id="559295"/>
    <lineage>
        <taxon>Eukaryota</taxon>
        <taxon>Fungi</taxon>
        <taxon>Dikarya</taxon>
        <taxon>Ascomycota</taxon>
        <taxon>Saccharomycotina</taxon>
        <taxon>Saccharomycetes</taxon>
        <taxon>Saccharomycetales</taxon>
        <taxon>Saccharomycetaceae</taxon>
        <taxon>Lachancea</taxon>
    </lineage>
</organism>
<feature type="transmembrane region" description="Helical" evidence="6">
    <location>
        <begin position="80"/>
        <end position="102"/>
    </location>
</feature>
<dbReference type="GO" id="GO:0012505">
    <property type="term" value="C:endomembrane system"/>
    <property type="evidence" value="ECO:0007669"/>
    <property type="project" value="UniProtKB-SubCell"/>
</dbReference>
<dbReference type="Pfam" id="PF07690">
    <property type="entry name" value="MFS_1"/>
    <property type="match status" value="1"/>
</dbReference>
<dbReference type="Proteomes" id="UP000002036">
    <property type="component" value="Chromosome F"/>
</dbReference>
<name>C5DKA5_LACTC</name>
<dbReference type="FunCoup" id="C5DKA5">
    <property type="interactions" value="11"/>
</dbReference>
<dbReference type="eggNOG" id="ENOG502R1WK">
    <property type="taxonomic scope" value="Eukaryota"/>
</dbReference>
<evidence type="ECO:0000313" key="7">
    <source>
        <dbReference type="EMBL" id="CAR23906.1"/>
    </source>
</evidence>
<dbReference type="InterPro" id="IPR051068">
    <property type="entry name" value="MFS_Domain-Containing_Protein"/>
</dbReference>
<comment type="subcellular location">
    <subcellularLocation>
        <location evidence="1">Endomembrane system</location>
        <topology evidence="1">Multi-pass membrane protein</topology>
    </subcellularLocation>
</comment>
<reference evidence="7 8" key="1">
    <citation type="journal article" date="2009" name="Genome Res.">
        <title>Comparative genomics of protoploid Saccharomycetaceae.</title>
        <authorList>
            <consortium name="The Genolevures Consortium"/>
            <person name="Souciet J.-L."/>
            <person name="Dujon B."/>
            <person name="Gaillardin C."/>
            <person name="Johnston M."/>
            <person name="Baret P.V."/>
            <person name="Cliften P."/>
            <person name="Sherman D.J."/>
            <person name="Weissenbach J."/>
            <person name="Westhof E."/>
            <person name="Wincker P."/>
            <person name="Jubin C."/>
            <person name="Poulain J."/>
            <person name="Barbe V."/>
            <person name="Segurens B."/>
            <person name="Artiguenave F."/>
            <person name="Anthouard V."/>
            <person name="Vacherie B."/>
            <person name="Val M.-E."/>
            <person name="Fulton R.S."/>
            <person name="Minx P."/>
            <person name="Wilson R."/>
            <person name="Durrens P."/>
            <person name="Jean G."/>
            <person name="Marck C."/>
            <person name="Martin T."/>
            <person name="Nikolski M."/>
            <person name="Rolland T."/>
            <person name="Seret M.-L."/>
            <person name="Casaregola S."/>
            <person name="Despons L."/>
            <person name="Fairhead C."/>
            <person name="Fischer G."/>
            <person name="Lafontaine I."/>
            <person name="Leh V."/>
            <person name="Lemaire M."/>
            <person name="de Montigny J."/>
            <person name="Neuveglise C."/>
            <person name="Thierry A."/>
            <person name="Blanc-Lenfle I."/>
            <person name="Bleykasten C."/>
            <person name="Diffels J."/>
            <person name="Fritsch E."/>
            <person name="Frangeul L."/>
            <person name="Goeffon A."/>
            <person name="Jauniaux N."/>
            <person name="Kachouri-Lafond R."/>
            <person name="Payen C."/>
            <person name="Potier S."/>
            <person name="Pribylova L."/>
            <person name="Ozanne C."/>
            <person name="Richard G.-F."/>
            <person name="Sacerdot C."/>
            <person name="Straub M.-L."/>
            <person name="Talla E."/>
        </authorList>
    </citation>
    <scope>NUCLEOTIDE SEQUENCE [LARGE SCALE GENOMIC DNA]</scope>
    <source>
        <strain evidence="8">ATCC 56472 / CBS 6340 / NRRL Y-8284</strain>
    </source>
</reference>
<dbReference type="EMBL" id="CU928170">
    <property type="protein sequence ID" value="CAR23906.1"/>
    <property type="molecule type" value="Genomic_DNA"/>
</dbReference>
<dbReference type="AlphaFoldDB" id="C5DKA5"/>